<proteinExistence type="inferred from homology"/>
<feature type="transmembrane region" description="Helical" evidence="8">
    <location>
        <begin position="223"/>
        <end position="245"/>
    </location>
</feature>
<evidence type="ECO:0000256" key="3">
    <source>
        <dbReference type="ARBA" id="ARBA00022448"/>
    </source>
</evidence>
<comment type="subcellular location">
    <subcellularLocation>
        <location evidence="1">Cell membrane</location>
        <topology evidence="1">Multi-pass membrane protein</topology>
    </subcellularLocation>
</comment>
<protein>
    <submittedName>
        <fullName evidence="9">Iron complex transport system permease protein</fullName>
    </submittedName>
</protein>
<gene>
    <name evidence="9" type="ORF">FHX33_002064</name>
</gene>
<dbReference type="InterPro" id="IPR037294">
    <property type="entry name" value="ABC_BtuC-like"/>
</dbReference>
<feature type="transmembrane region" description="Helical" evidence="8">
    <location>
        <begin position="150"/>
        <end position="170"/>
    </location>
</feature>
<feature type="transmembrane region" description="Helical" evidence="8">
    <location>
        <begin position="33"/>
        <end position="53"/>
    </location>
</feature>
<keyword evidence="7 8" id="KW-0472">Membrane</keyword>
<dbReference type="Gene3D" id="1.10.3470.10">
    <property type="entry name" value="ABC transporter involved in vitamin B12 uptake, BtuC"/>
    <property type="match status" value="1"/>
</dbReference>
<feature type="transmembrane region" description="Helical" evidence="8">
    <location>
        <begin position="95"/>
        <end position="117"/>
    </location>
</feature>
<sequence>MTAQATRTERAGRASRADRVAVAAVTRARGRRALVIGSMIVLLLAVVLTSSALGQFSLSPAEIFASFARRLGLAPTAPADAYADGALWNVRFPRIVLGLIVGAALGVAGALMQGVFANPLAEPAVVGVSAGAAVGACAAIVFGLQTFGAATVPAAAFISGVITTVLVYVLARARGRTRVLMLVLTGIAVNAIANAVIALFVFLADTASREQIMFWQLGSLNGATWSAVGVTLPLLIVGVLCACLMSRRLDALALGDRSARHLGVPVERVRLVSILLVALLTAVAVSFAGIIAFVGLIVPHLLRLLIGPGHGALLPASALGGALLISVADVVARTAIPFADLPIGMFTALVGGPVFFVLLRRTVAAGESA</sequence>
<feature type="transmembrane region" description="Helical" evidence="8">
    <location>
        <begin position="338"/>
        <end position="359"/>
    </location>
</feature>
<evidence type="ECO:0000313" key="10">
    <source>
        <dbReference type="Proteomes" id="UP000538196"/>
    </source>
</evidence>
<keyword evidence="3" id="KW-0813">Transport</keyword>
<feature type="transmembrane region" description="Helical" evidence="8">
    <location>
        <begin position="124"/>
        <end position="144"/>
    </location>
</feature>
<comment type="similarity">
    <text evidence="2">Belongs to the binding-protein-dependent transport system permease family. FecCD subfamily.</text>
</comment>
<evidence type="ECO:0000256" key="6">
    <source>
        <dbReference type="ARBA" id="ARBA00022989"/>
    </source>
</evidence>
<dbReference type="InterPro" id="IPR000522">
    <property type="entry name" value="ABC_transptr_permease_BtuC"/>
</dbReference>
<dbReference type="Pfam" id="PF01032">
    <property type="entry name" value="FecCD"/>
    <property type="match status" value="1"/>
</dbReference>
<dbReference type="GO" id="GO:0022857">
    <property type="term" value="F:transmembrane transporter activity"/>
    <property type="evidence" value="ECO:0007669"/>
    <property type="project" value="InterPro"/>
</dbReference>
<dbReference type="CDD" id="cd06550">
    <property type="entry name" value="TM_ABC_iron-siderophores_like"/>
    <property type="match status" value="1"/>
</dbReference>
<dbReference type="EMBL" id="JACHVP010000002">
    <property type="protein sequence ID" value="MBB2967301.1"/>
    <property type="molecule type" value="Genomic_DNA"/>
</dbReference>
<dbReference type="PANTHER" id="PTHR30472">
    <property type="entry name" value="FERRIC ENTEROBACTIN TRANSPORT SYSTEM PERMEASE PROTEIN"/>
    <property type="match status" value="1"/>
</dbReference>
<evidence type="ECO:0000256" key="1">
    <source>
        <dbReference type="ARBA" id="ARBA00004651"/>
    </source>
</evidence>
<evidence type="ECO:0000256" key="4">
    <source>
        <dbReference type="ARBA" id="ARBA00022475"/>
    </source>
</evidence>
<evidence type="ECO:0000256" key="8">
    <source>
        <dbReference type="SAM" id="Phobius"/>
    </source>
</evidence>
<evidence type="ECO:0000256" key="7">
    <source>
        <dbReference type="ARBA" id="ARBA00023136"/>
    </source>
</evidence>
<feature type="transmembrane region" description="Helical" evidence="8">
    <location>
        <begin position="271"/>
        <end position="298"/>
    </location>
</feature>
<feature type="transmembrane region" description="Helical" evidence="8">
    <location>
        <begin position="310"/>
        <end position="331"/>
    </location>
</feature>
<reference evidence="9 10" key="1">
    <citation type="submission" date="2020-08" db="EMBL/GenBank/DDBJ databases">
        <title>Sequencing the genomes of 1000 actinobacteria strains.</title>
        <authorList>
            <person name="Klenk H.-P."/>
        </authorList>
    </citation>
    <scope>NUCLEOTIDE SEQUENCE [LARGE SCALE GENOMIC DNA]</scope>
    <source>
        <strain evidence="9 10">DSM 20146</strain>
    </source>
</reference>
<keyword evidence="10" id="KW-1185">Reference proteome</keyword>
<keyword evidence="6 8" id="KW-1133">Transmembrane helix</keyword>
<feature type="transmembrane region" description="Helical" evidence="8">
    <location>
        <begin position="182"/>
        <end position="203"/>
    </location>
</feature>
<evidence type="ECO:0000313" key="9">
    <source>
        <dbReference type="EMBL" id="MBB2967301.1"/>
    </source>
</evidence>
<dbReference type="SUPFAM" id="SSF81345">
    <property type="entry name" value="ABC transporter involved in vitamin B12 uptake, BtuC"/>
    <property type="match status" value="1"/>
</dbReference>
<name>A0A7W4UW37_LEIAQ</name>
<dbReference type="GO" id="GO:0033214">
    <property type="term" value="P:siderophore-iron import into cell"/>
    <property type="evidence" value="ECO:0007669"/>
    <property type="project" value="TreeGrafter"/>
</dbReference>
<evidence type="ECO:0000256" key="5">
    <source>
        <dbReference type="ARBA" id="ARBA00022692"/>
    </source>
</evidence>
<comment type="caution">
    <text evidence="9">The sequence shown here is derived from an EMBL/GenBank/DDBJ whole genome shotgun (WGS) entry which is preliminary data.</text>
</comment>
<accession>A0A7W4UW37</accession>
<dbReference type="AlphaFoldDB" id="A0A7W4UW37"/>
<organism evidence="9 10">
    <name type="scientific">Leifsonia aquatica</name>
    <name type="common">Corynebacterium aquaticum</name>
    <dbReference type="NCBI Taxonomy" id="144185"/>
    <lineage>
        <taxon>Bacteria</taxon>
        <taxon>Bacillati</taxon>
        <taxon>Actinomycetota</taxon>
        <taxon>Actinomycetes</taxon>
        <taxon>Micrococcales</taxon>
        <taxon>Microbacteriaceae</taxon>
        <taxon>Leifsonia</taxon>
    </lineage>
</organism>
<keyword evidence="5 8" id="KW-0812">Transmembrane</keyword>
<keyword evidence="4" id="KW-1003">Cell membrane</keyword>
<dbReference type="RefSeq" id="WP_183428468.1">
    <property type="nucleotide sequence ID" value="NZ_JACHVP010000002.1"/>
</dbReference>
<dbReference type="GO" id="GO:0005886">
    <property type="term" value="C:plasma membrane"/>
    <property type="evidence" value="ECO:0007669"/>
    <property type="project" value="UniProtKB-SubCell"/>
</dbReference>
<dbReference type="FunFam" id="1.10.3470.10:FF:000001">
    <property type="entry name" value="Vitamin B12 ABC transporter permease BtuC"/>
    <property type="match status" value="1"/>
</dbReference>
<dbReference type="PANTHER" id="PTHR30472:SF25">
    <property type="entry name" value="ABC TRANSPORTER PERMEASE PROTEIN MJ0876-RELATED"/>
    <property type="match status" value="1"/>
</dbReference>
<evidence type="ECO:0000256" key="2">
    <source>
        <dbReference type="ARBA" id="ARBA00007935"/>
    </source>
</evidence>
<dbReference type="Proteomes" id="UP000538196">
    <property type="component" value="Unassembled WGS sequence"/>
</dbReference>